<dbReference type="Pfam" id="PF00651">
    <property type="entry name" value="BTB"/>
    <property type="match status" value="1"/>
</dbReference>
<dbReference type="GO" id="GO:0005634">
    <property type="term" value="C:nucleus"/>
    <property type="evidence" value="ECO:0007669"/>
    <property type="project" value="UniProtKB-SubCell"/>
</dbReference>
<dbReference type="InterPro" id="IPR000210">
    <property type="entry name" value="BTB/POZ_dom"/>
</dbReference>
<dbReference type="PANTHER" id="PTHR23110">
    <property type="entry name" value="BTB DOMAIN TRANSCRIPTION FACTOR"/>
    <property type="match status" value="1"/>
</dbReference>
<sequence>MSTRPQHYCLKWNNYQSHVAEIFTQLLQAESMVDVTLCAEGHKIHAHRIVLSACSPYFQDILTNTEDSHPYIILSDMSFEDVRSIVEFIYRGELNVSADHFASVLKIAEELQIRGLMEVSNYLPTLENEINGESNPEALSSTPALEGNQNSSQCMDVLPDVSRTESVDIFLEASESVHEEPSTINTKLANPFADAIKGADDDVQDGLVHIRIQQRNGRKTLTTVQGLSSEYDLKKIVRACKKEFACNGTVIEHPEYGEVLQLQGDQRENICQWLTKAGLAKPEQLKVHGF</sequence>
<dbReference type="SUPFAM" id="SSF54695">
    <property type="entry name" value="POZ domain"/>
    <property type="match status" value="1"/>
</dbReference>
<dbReference type="PROSITE" id="PS50097">
    <property type="entry name" value="BTB"/>
    <property type="match status" value="1"/>
</dbReference>
<dbReference type="NCBIfam" id="TIGR01160">
    <property type="entry name" value="SUI1_MOF2"/>
    <property type="match status" value="1"/>
</dbReference>
<dbReference type="GO" id="GO:0003743">
    <property type="term" value="F:translation initiation factor activity"/>
    <property type="evidence" value="ECO:0007669"/>
    <property type="project" value="InterPro"/>
</dbReference>
<comment type="subcellular location">
    <subcellularLocation>
        <location evidence="2">Nucleus</location>
    </subcellularLocation>
</comment>
<dbReference type="CDD" id="cd11566">
    <property type="entry name" value="eIF1_SUI1"/>
    <property type="match status" value="1"/>
</dbReference>
<accession>A0A6L2PT30</accession>
<evidence type="ECO:0000256" key="2">
    <source>
        <dbReference type="ARBA" id="ARBA00004123"/>
    </source>
</evidence>
<evidence type="ECO:0000256" key="1">
    <source>
        <dbReference type="ARBA" id="ARBA00003130"/>
    </source>
</evidence>
<evidence type="ECO:0000259" key="9">
    <source>
        <dbReference type="PROSITE" id="PS50097"/>
    </source>
</evidence>
<dbReference type="CDD" id="cd18315">
    <property type="entry name" value="BTB_POZ_BAB-like"/>
    <property type="match status" value="1"/>
</dbReference>
<feature type="domain" description="SUI1" evidence="10">
    <location>
        <begin position="208"/>
        <end position="278"/>
    </location>
</feature>
<comment type="similarity">
    <text evidence="3">Belongs to the SUI1 family.</text>
</comment>
<dbReference type="InParanoid" id="A0A6L2PT30"/>
<reference evidence="12" key="1">
    <citation type="submission" date="2020-01" db="EMBL/GenBank/DDBJ databases">
        <title>Draft genome sequence of the Termite Coptotermes fromosanus.</title>
        <authorList>
            <person name="Itakura S."/>
            <person name="Yosikawa Y."/>
            <person name="Umezawa K."/>
        </authorList>
    </citation>
    <scope>NUCLEOTIDE SEQUENCE [LARGE SCALE GENOMIC DNA]</scope>
</reference>
<dbReference type="SUPFAM" id="SSF55159">
    <property type="entry name" value="eIF1-like"/>
    <property type="match status" value="1"/>
</dbReference>
<dbReference type="SMART" id="SM00225">
    <property type="entry name" value="BTB"/>
    <property type="match status" value="1"/>
</dbReference>
<dbReference type="InterPro" id="IPR036877">
    <property type="entry name" value="SUI1_dom_sf"/>
</dbReference>
<evidence type="ECO:0000256" key="5">
    <source>
        <dbReference type="ARBA" id="ARBA00022917"/>
    </source>
</evidence>
<dbReference type="PANTHER" id="PTHR23110:SF82">
    <property type="entry name" value="PROTEIN TRAMTRACK, ALPHA ISOFORM"/>
    <property type="match status" value="1"/>
</dbReference>
<dbReference type="InterPro" id="IPR005874">
    <property type="entry name" value="SUI1_euk"/>
</dbReference>
<comment type="caution">
    <text evidence="11">The sequence shown here is derived from an EMBL/GenBank/DDBJ whole genome shotgun (WGS) entry which is preliminary data.</text>
</comment>
<keyword evidence="5" id="KW-0648">Protein biosynthesis</keyword>
<protein>
    <recommendedName>
        <fullName evidence="8">Eukaryotic translation initiation factor eIF1</fullName>
    </recommendedName>
    <alternativeName>
        <fullName evidence="7">Protein translation factor SUI1 homolog</fullName>
    </alternativeName>
</protein>
<evidence type="ECO:0000313" key="11">
    <source>
        <dbReference type="EMBL" id="GFG35374.1"/>
    </source>
</evidence>
<evidence type="ECO:0000313" key="12">
    <source>
        <dbReference type="Proteomes" id="UP000502823"/>
    </source>
</evidence>
<evidence type="ECO:0000259" key="10">
    <source>
        <dbReference type="PROSITE" id="PS50296"/>
    </source>
</evidence>
<keyword evidence="4" id="KW-0810">Translation regulation</keyword>
<keyword evidence="6" id="KW-0539">Nucleus</keyword>
<dbReference type="Proteomes" id="UP000502823">
    <property type="component" value="Unassembled WGS sequence"/>
</dbReference>
<dbReference type="Pfam" id="PF01253">
    <property type="entry name" value="SUI1"/>
    <property type="match status" value="1"/>
</dbReference>
<dbReference type="PROSITE" id="PS50296">
    <property type="entry name" value="SUI1"/>
    <property type="match status" value="1"/>
</dbReference>
<dbReference type="InterPro" id="IPR011333">
    <property type="entry name" value="SKP1/BTB/POZ_sf"/>
</dbReference>
<dbReference type="GO" id="GO:0006417">
    <property type="term" value="P:regulation of translation"/>
    <property type="evidence" value="ECO:0007669"/>
    <property type="project" value="UniProtKB-KW"/>
</dbReference>
<dbReference type="Gene3D" id="3.30.780.10">
    <property type="entry name" value="SUI1-like domain"/>
    <property type="match status" value="1"/>
</dbReference>
<dbReference type="Gene3D" id="3.30.710.10">
    <property type="entry name" value="Potassium Channel Kv1.1, Chain A"/>
    <property type="match status" value="1"/>
</dbReference>
<feature type="domain" description="BTB" evidence="9">
    <location>
        <begin position="33"/>
        <end position="98"/>
    </location>
</feature>
<evidence type="ECO:0000256" key="3">
    <source>
        <dbReference type="ARBA" id="ARBA00005422"/>
    </source>
</evidence>
<evidence type="ECO:0000256" key="8">
    <source>
        <dbReference type="ARBA" id="ARBA00071306"/>
    </source>
</evidence>
<evidence type="ECO:0000256" key="6">
    <source>
        <dbReference type="ARBA" id="ARBA00023242"/>
    </source>
</evidence>
<dbReference type="GO" id="GO:0006357">
    <property type="term" value="P:regulation of transcription by RNA polymerase II"/>
    <property type="evidence" value="ECO:0007669"/>
    <property type="project" value="TreeGrafter"/>
</dbReference>
<evidence type="ECO:0000256" key="7">
    <source>
        <dbReference type="ARBA" id="ARBA00042714"/>
    </source>
</evidence>
<proteinExistence type="inferred from homology"/>
<name>A0A6L2PT30_COPFO</name>
<organism evidence="11 12">
    <name type="scientific">Coptotermes formosanus</name>
    <name type="common">Formosan subterranean termite</name>
    <dbReference type="NCBI Taxonomy" id="36987"/>
    <lineage>
        <taxon>Eukaryota</taxon>
        <taxon>Metazoa</taxon>
        <taxon>Ecdysozoa</taxon>
        <taxon>Arthropoda</taxon>
        <taxon>Hexapoda</taxon>
        <taxon>Insecta</taxon>
        <taxon>Pterygota</taxon>
        <taxon>Neoptera</taxon>
        <taxon>Polyneoptera</taxon>
        <taxon>Dictyoptera</taxon>
        <taxon>Blattodea</taxon>
        <taxon>Blattoidea</taxon>
        <taxon>Termitoidae</taxon>
        <taxon>Rhinotermitidae</taxon>
        <taxon>Coptotermes</taxon>
    </lineage>
</organism>
<comment type="function">
    <text evidence="1">Probably involved in translation.</text>
</comment>
<dbReference type="OrthoDB" id="10248435at2759"/>
<dbReference type="FunFam" id="3.30.780.10:FF:000010">
    <property type="entry name" value="Protein translation factor SUI1"/>
    <property type="match status" value="1"/>
</dbReference>
<dbReference type="InterPro" id="IPR051095">
    <property type="entry name" value="Dros_DevTransReg"/>
</dbReference>
<gene>
    <name evidence="11" type="ORF">Cfor_00919</name>
</gene>
<dbReference type="AlphaFoldDB" id="A0A6L2PT30"/>
<evidence type="ECO:0000256" key="4">
    <source>
        <dbReference type="ARBA" id="ARBA00022845"/>
    </source>
</evidence>
<dbReference type="EMBL" id="BLKM01005761">
    <property type="protein sequence ID" value="GFG35374.1"/>
    <property type="molecule type" value="Genomic_DNA"/>
</dbReference>
<dbReference type="InterPro" id="IPR001950">
    <property type="entry name" value="SUI1"/>
</dbReference>
<keyword evidence="12" id="KW-1185">Reference proteome</keyword>